<gene>
    <name evidence="1" type="ORF">MCC10015_2080</name>
</gene>
<dbReference type="EMBL" id="SHPX01000052">
    <property type="protein sequence ID" value="TCD95352.1"/>
    <property type="molecule type" value="Genomic_DNA"/>
</dbReference>
<name>A0A4R0T2W3_BIFLL</name>
<organism evidence="1 2">
    <name type="scientific">Bifidobacterium longum subsp. longum</name>
    <dbReference type="NCBI Taxonomy" id="1679"/>
    <lineage>
        <taxon>Bacteria</taxon>
        <taxon>Bacillati</taxon>
        <taxon>Actinomycetota</taxon>
        <taxon>Actinomycetes</taxon>
        <taxon>Bifidobacteriales</taxon>
        <taxon>Bifidobacteriaceae</taxon>
        <taxon>Bifidobacterium</taxon>
    </lineage>
</organism>
<protein>
    <submittedName>
        <fullName evidence="1">Uncharacterized protein</fullName>
    </submittedName>
</protein>
<dbReference type="Proteomes" id="UP000293441">
    <property type="component" value="Unassembled WGS sequence"/>
</dbReference>
<accession>A0A4R0T2W3</accession>
<proteinExistence type="predicted"/>
<sequence>MINIYSSIGISIIPPIHPSSRYFFFCLVSKTVEFISRRHGIKD</sequence>
<reference evidence="1 2" key="1">
    <citation type="journal article" date="2018" name="Sci. Rep.">
        <title>Genomic diversity and distribution of Bifidobacterium longum subsp. longum across the human lifespan.</title>
        <authorList>
            <person name="Odamaki T."/>
            <person name="Bottacini F."/>
            <person name="Kato K."/>
            <person name="Mitsuyama E."/>
            <person name="Yoshida K."/>
            <person name="Horigome A."/>
            <person name="Xiao J.Z."/>
            <person name="van Sinderen D."/>
        </authorList>
    </citation>
    <scope>NUCLEOTIDE SEQUENCE [LARGE SCALE GENOMIC DNA]</scope>
    <source>
        <strain evidence="1 2">MCC10015</strain>
    </source>
</reference>
<evidence type="ECO:0000313" key="1">
    <source>
        <dbReference type="EMBL" id="TCD95352.1"/>
    </source>
</evidence>
<comment type="caution">
    <text evidence="1">The sequence shown here is derived from an EMBL/GenBank/DDBJ whole genome shotgun (WGS) entry which is preliminary data.</text>
</comment>
<evidence type="ECO:0000313" key="2">
    <source>
        <dbReference type="Proteomes" id="UP000293441"/>
    </source>
</evidence>
<dbReference type="AlphaFoldDB" id="A0A4R0T2W3"/>